<dbReference type="STRING" id="857290.HMPREF9156_01004"/>
<sequence length="75" mass="7924">MNVEIGIMNVDRPVSFDTDASAEDVSKKITATNIHGGMVELEDSKGRTIIIPAHSIGYVIIGSETIHPVGFGALS</sequence>
<evidence type="ECO:0008006" key="3">
    <source>
        <dbReference type="Google" id="ProtNLM"/>
    </source>
</evidence>
<accession>J0WY63</accession>
<dbReference type="HOGENOM" id="CLU_168842_2_0_11"/>
<dbReference type="EMBL" id="AGZS01000006">
    <property type="protein sequence ID" value="EJD64509.1"/>
    <property type="molecule type" value="Genomic_DNA"/>
</dbReference>
<proteinExistence type="predicted"/>
<dbReference type="RefSeq" id="WP_007148068.1">
    <property type="nucleotide sequence ID" value="NZ_AKCI01000001.1"/>
</dbReference>
<reference evidence="1 2" key="1">
    <citation type="submission" date="2012-01" db="EMBL/GenBank/DDBJ databases">
        <title>The Genome Sequence of Scardovia wiggsiae F0424.</title>
        <authorList>
            <consortium name="The Broad Institute Genome Sequencing Platform"/>
            <person name="Earl A."/>
            <person name="Ward D."/>
            <person name="Feldgarden M."/>
            <person name="Gevers D."/>
            <person name="Izard J."/>
            <person name="Ganesan A."/>
            <person name="Baranova O.V."/>
            <person name="Blanton J.M."/>
            <person name="Tanner A.C."/>
            <person name="Mathney J."/>
            <person name="Dewhirst F.E."/>
            <person name="Young S.K."/>
            <person name="Zeng Q."/>
            <person name="Gargeya S."/>
            <person name="Fitzgerald M."/>
            <person name="Haas B."/>
            <person name="Abouelleil A."/>
            <person name="Alvarado L."/>
            <person name="Arachchi H.M."/>
            <person name="Berlin A."/>
            <person name="Chapman S.B."/>
            <person name="Gearin G."/>
            <person name="Goldberg J."/>
            <person name="Griggs A."/>
            <person name="Gujja S."/>
            <person name="Hansen M."/>
            <person name="Heiman D."/>
            <person name="Howarth C."/>
            <person name="Larimer J."/>
            <person name="Lui A."/>
            <person name="MacDonald P.J.P."/>
            <person name="McCowen C."/>
            <person name="Montmayeur A."/>
            <person name="Murphy C."/>
            <person name="Neiman D."/>
            <person name="Pearson M."/>
            <person name="Priest M."/>
            <person name="Roberts A."/>
            <person name="Saif S."/>
            <person name="Shea T."/>
            <person name="Sisk P."/>
            <person name="Stolte C."/>
            <person name="Sykes S."/>
            <person name="Wortman J."/>
            <person name="Nusbaum C."/>
            <person name="Birren B."/>
        </authorList>
    </citation>
    <scope>NUCLEOTIDE SEQUENCE [LARGE SCALE GENOMIC DNA]</scope>
    <source>
        <strain evidence="1 2">F0424</strain>
    </source>
</reference>
<gene>
    <name evidence="1" type="ORF">HMPREF9156_01004</name>
</gene>
<dbReference type="Proteomes" id="UP000006415">
    <property type="component" value="Unassembled WGS sequence"/>
</dbReference>
<name>J0WY63_9BIFI</name>
<dbReference type="OrthoDB" id="3268468at2"/>
<evidence type="ECO:0000313" key="2">
    <source>
        <dbReference type="Proteomes" id="UP000006415"/>
    </source>
</evidence>
<dbReference type="InterPro" id="IPR021456">
    <property type="entry name" value="DUF3107"/>
</dbReference>
<keyword evidence="2" id="KW-1185">Reference proteome</keyword>
<dbReference type="AlphaFoldDB" id="J0WY63"/>
<evidence type="ECO:0000313" key="1">
    <source>
        <dbReference type="EMBL" id="EJD64509.1"/>
    </source>
</evidence>
<protein>
    <recommendedName>
        <fullName evidence="3">ATP-binding protein</fullName>
    </recommendedName>
</protein>
<organism evidence="1 2">
    <name type="scientific">Scardovia wiggsiae F0424</name>
    <dbReference type="NCBI Taxonomy" id="857290"/>
    <lineage>
        <taxon>Bacteria</taxon>
        <taxon>Bacillati</taxon>
        <taxon>Actinomycetota</taxon>
        <taxon>Actinomycetes</taxon>
        <taxon>Bifidobacteriales</taxon>
        <taxon>Bifidobacteriaceae</taxon>
        <taxon>Scardovia</taxon>
    </lineage>
</organism>
<dbReference type="Pfam" id="PF11305">
    <property type="entry name" value="DUF3107"/>
    <property type="match status" value="1"/>
</dbReference>
<comment type="caution">
    <text evidence="1">The sequence shown here is derived from an EMBL/GenBank/DDBJ whole genome shotgun (WGS) entry which is preliminary data.</text>
</comment>